<keyword evidence="8" id="KW-0812">Transmembrane</keyword>
<dbReference type="Gene3D" id="3.30.565.10">
    <property type="entry name" value="Histidine kinase-like ATPase, C-terminal domain"/>
    <property type="match status" value="1"/>
</dbReference>
<dbReference type="Gene3D" id="6.10.340.10">
    <property type="match status" value="1"/>
</dbReference>
<protein>
    <recommendedName>
        <fullName evidence="3">histidine kinase</fullName>
        <ecNumber evidence="3">2.7.13.3</ecNumber>
    </recommendedName>
</protein>
<accession>A0ABN5Z516</accession>
<evidence type="ECO:0000313" key="11">
    <source>
        <dbReference type="Proteomes" id="UP000465609"/>
    </source>
</evidence>
<gene>
    <name evidence="10" type="primary">trcS_2</name>
    <name evidence="10" type="ORF">MAUB_63220</name>
</gene>
<evidence type="ECO:0000256" key="5">
    <source>
        <dbReference type="ARBA" id="ARBA00022679"/>
    </source>
</evidence>
<dbReference type="SUPFAM" id="SSF47384">
    <property type="entry name" value="Homodimeric domain of signal transducing histidine kinase"/>
    <property type="match status" value="1"/>
</dbReference>
<evidence type="ECO:0000313" key="10">
    <source>
        <dbReference type="EMBL" id="BBX88121.1"/>
    </source>
</evidence>
<keyword evidence="5" id="KW-0808">Transferase</keyword>
<sequence length="496" mass="51814">MAHHRSRWGLRKLSTQLVLGVSALVSALVLALGALSIYTLHAYVTAMGDNAVRSSLAVFQHMYDGSLASAARHAGLAGLTGQAPGTVIAVMRGGHVAEAAMFTDTGPGLPPMTAVNSLESLSSLATASPHTVSLGELGTYRLAGADVGPGVRLISAVSMHAANQMIATKTVAVVVITIIAALTAAACTVILVRRALRPLHRVAAVAAQASQAPLGEAGHRITMRVRRDDAAPDNEVGIVGDALNRLLSSVDAGLVARGREERRMRRFLSDASHELRTPLASIRGYAELTRQDSAALPQTTEYALARIEAESCRMTALVDDMLLLSRLDEGRALDFSSVELSALVSDAVSDAAVAAPDHRYTSELPETPVWVRGDAAALHQVVMNLLANVRAHTPPGSTAVVSLRVLSGENIAELSVSDDGPGIDHTMVGDIFGRFVRARTPGPEGSPSTGLGLAIAKAITEAHDGSIGVDASPGQTTFRVRLPLGDPSMSEVEVHR</sequence>
<keyword evidence="10" id="KW-0614">Plasmid</keyword>
<keyword evidence="4" id="KW-0597">Phosphoprotein</keyword>
<dbReference type="InterPro" id="IPR050736">
    <property type="entry name" value="Sensor_HK_Regulatory"/>
</dbReference>
<feature type="domain" description="Histidine kinase" evidence="9">
    <location>
        <begin position="270"/>
        <end position="486"/>
    </location>
</feature>
<dbReference type="EMBL" id="AP022578">
    <property type="protein sequence ID" value="BBX88121.1"/>
    <property type="molecule type" value="Genomic_DNA"/>
</dbReference>
<dbReference type="SMART" id="SM00387">
    <property type="entry name" value="HATPase_c"/>
    <property type="match status" value="1"/>
</dbReference>
<keyword evidence="8" id="KW-0472">Membrane</keyword>
<dbReference type="PROSITE" id="PS50109">
    <property type="entry name" value="HIS_KIN"/>
    <property type="match status" value="1"/>
</dbReference>
<dbReference type="Proteomes" id="UP000465609">
    <property type="component" value="Plasmid pJCM15296"/>
</dbReference>
<organism evidence="10 11">
    <name type="scientific">Mycolicibacterium aubagnense</name>
    <dbReference type="NCBI Taxonomy" id="319707"/>
    <lineage>
        <taxon>Bacteria</taxon>
        <taxon>Bacillati</taxon>
        <taxon>Actinomycetota</taxon>
        <taxon>Actinomycetes</taxon>
        <taxon>Mycobacteriales</taxon>
        <taxon>Mycobacteriaceae</taxon>
        <taxon>Mycolicibacterium</taxon>
    </lineage>
</organism>
<dbReference type="Pfam" id="PF00512">
    <property type="entry name" value="HisKA"/>
    <property type="match status" value="1"/>
</dbReference>
<evidence type="ECO:0000256" key="6">
    <source>
        <dbReference type="ARBA" id="ARBA00022777"/>
    </source>
</evidence>
<comment type="catalytic activity">
    <reaction evidence="1">
        <text>ATP + protein L-histidine = ADP + protein N-phospho-L-histidine.</text>
        <dbReference type="EC" id="2.7.13.3"/>
    </reaction>
</comment>
<dbReference type="CDD" id="cd00082">
    <property type="entry name" value="HisKA"/>
    <property type="match status" value="1"/>
</dbReference>
<dbReference type="InterPro" id="IPR005467">
    <property type="entry name" value="His_kinase_dom"/>
</dbReference>
<dbReference type="Gene3D" id="1.10.287.130">
    <property type="match status" value="1"/>
</dbReference>
<keyword evidence="8" id="KW-1133">Transmembrane helix</keyword>
<evidence type="ECO:0000256" key="2">
    <source>
        <dbReference type="ARBA" id="ARBA00004236"/>
    </source>
</evidence>
<keyword evidence="7" id="KW-0902">Two-component regulatory system</keyword>
<reference evidence="10 11" key="1">
    <citation type="journal article" date="2019" name="Emerg. Microbes Infect.">
        <title>Comprehensive subspecies identification of 175 nontuberculous mycobacteria species based on 7547 genomic profiles.</title>
        <authorList>
            <person name="Matsumoto Y."/>
            <person name="Kinjo T."/>
            <person name="Motooka D."/>
            <person name="Nabeya D."/>
            <person name="Jung N."/>
            <person name="Uechi K."/>
            <person name="Horii T."/>
            <person name="Iida T."/>
            <person name="Fujita J."/>
            <person name="Nakamura S."/>
        </authorList>
    </citation>
    <scope>NUCLEOTIDE SEQUENCE [LARGE SCALE GENOMIC DNA]</scope>
    <source>
        <strain evidence="10 11">JCM 15296</strain>
        <plasmid evidence="10">pJCM15296</plasmid>
    </source>
</reference>
<dbReference type="SUPFAM" id="SSF55874">
    <property type="entry name" value="ATPase domain of HSP90 chaperone/DNA topoisomerase II/histidine kinase"/>
    <property type="match status" value="1"/>
</dbReference>
<dbReference type="GO" id="GO:0016301">
    <property type="term" value="F:kinase activity"/>
    <property type="evidence" value="ECO:0007669"/>
    <property type="project" value="UniProtKB-KW"/>
</dbReference>
<evidence type="ECO:0000256" key="8">
    <source>
        <dbReference type="SAM" id="Phobius"/>
    </source>
</evidence>
<dbReference type="InterPro" id="IPR036890">
    <property type="entry name" value="HATPase_C_sf"/>
</dbReference>
<keyword evidence="11" id="KW-1185">Reference proteome</keyword>
<dbReference type="InterPro" id="IPR036097">
    <property type="entry name" value="HisK_dim/P_sf"/>
</dbReference>
<evidence type="ECO:0000256" key="7">
    <source>
        <dbReference type="ARBA" id="ARBA00023012"/>
    </source>
</evidence>
<dbReference type="InterPro" id="IPR003594">
    <property type="entry name" value="HATPase_dom"/>
</dbReference>
<dbReference type="PANTHER" id="PTHR43711">
    <property type="entry name" value="TWO-COMPONENT HISTIDINE KINASE"/>
    <property type="match status" value="1"/>
</dbReference>
<dbReference type="EC" id="2.7.13.3" evidence="3"/>
<proteinExistence type="predicted"/>
<feature type="transmembrane region" description="Helical" evidence="8">
    <location>
        <begin position="171"/>
        <end position="192"/>
    </location>
</feature>
<geneLocation type="plasmid" evidence="10 11">
    <name>pJCM15296</name>
</geneLocation>
<dbReference type="PANTHER" id="PTHR43711:SF1">
    <property type="entry name" value="HISTIDINE KINASE 1"/>
    <property type="match status" value="1"/>
</dbReference>
<evidence type="ECO:0000256" key="1">
    <source>
        <dbReference type="ARBA" id="ARBA00000085"/>
    </source>
</evidence>
<comment type="subcellular location">
    <subcellularLocation>
        <location evidence="2">Cell membrane</location>
    </subcellularLocation>
</comment>
<dbReference type="InterPro" id="IPR004358">
    <property type="entry name" value="Sig_transdc_His_kin-like_C"/>
</dbReference>
<dbReference type="Pfam" id="PF02518">
    <property type="entry name" value="HATPase_c"/>
    <property type="match status" value="1"/>
</dbReference>
<evidence type="ECO:0000256" key="4">
    <source>
        <dbReference type="ARBA" id="ARBA00022553"/>
    </source>
</evidence>
<dbReference type="InterPro" id="IPR003661">
    <property type="entry name" value="HisK_dim/P_dom"/>
</dbReference>
<dbReference type="SMART" id="SM00388">
    <property type="entry name" value="HisKA"/>
    <property type="match status" value="1"/>
</dbReference>
<keyword evidence="6 10" id="KW-0418">Kinase</keyword>
<dbReference type="PRINTS" id="PR00344">
    <property type="entry name" value="BCTRLSENSOR"/>
</dbReference>
<name>A0ABN5Z516_9MYCO</name>
<evidence type="ECO:0000256" key="3">
    <source>
        <dbReference type="ARBA" id="ARBA00012438"/>
    </source>
</evidence>
<evidence type="ECO:0000259" key="9">
    <source>
        <dbReference type="PROSITE" id="PS50109"/>
    </source>
</evidence>